<evidence type="ECO:0000256" key="6">
    <source>
        <dbReference type="ARBA" id="ARBA00023163"/>
    </source>
</evidence>
<evidence type="ECO:0000256" key="4">
    <source>
        <dbReference type="ARBA" id="ARBA00023125"/>
    </source>
</evidence>
<keyword evidence="13" id="KW-1185">Reference proteome</keyword>
<name>A0ABD1HMP5_SALDI</name>
<keyword evidence="6" id="KW-0804">Transcription</keyword>
<dbReference type="PANTHER" id="PTHR45940:SF13">
    <property type="entry name" value="WUSCHEL-RELATED HOMEOBOX 1"/>
    <property type="match status" value="1"/>
</dbReference>
<dbReference type="CDD" id="cd00086">
    <property type="entry name" value="homeodomain"/>
    <property type="match status" value="1"/>
</dbReference>
<feature type="DNA-binding region" description="Homeobox" evidence="9">
    <location>
        <begin position="56"/>
        <end position="110"/>
    </location>
</feature>
<dbReference type="EMBL" id="JBEAFC010000005">
    <property type="protein sequence ID" value="KAL1556568.1"/>
    <property type="molecule type" value="Genomic_DNA"/>
</dbReference>
<evidence type="ECO:0000256" key="1">
    <source>
        <dbReference type="ARBA" id="ARBA00004123"/>
    </source>
</evidence>
<dbReference type="PROSITE" id="PS50071">
    <property type="entry name" value="HOMEOBOX_2"/>
    <property type="match status" value="1"/>
</dbReference>
<protein>
    <submittedName>
        <fullName evidence="12">WUSCHEL-related homeobox 6-like isoform X2</fullName>
    </submittedName>
</protein>
<proteinExistence type="inferred from homology"/>
<comment type="subcellular location">
    <subcellularLocation>
        <location evidence="1 9 10">Nucleus</location>
    </subcellularLocation>
</comment>
<accession>A0ABD1HMP5</accession>
<evidence type="ECO:0000256" key="2">
    <source>
        <dbReference type="ARBA" id="ARBA00022473"/>
    </source>
</evidence>
<keyword evidence="3" id="KW-0805">Transcription regulation</keyword>
<dbReference type="PANTHER" id="PTHR45940">
    <property type="entry name" value="WUSCHEL-RELATED HOMEOBOX 1-RELATED"/>
    <property type="match status" value="1"/>
</dbReference>
<sequence length="266" mass="30992">MSSTDPRTLRPLMPRPFPTHFCYPNKLTSWSHDQREMMKLNRGAPLVSSRWNPTPEQVQALEEMYRRGTRTPSADQIQQIAAKLRQFGKIQGKNVFYWFQNHKARDRQKKRRQLDLLPAKDTLPKQSELSRKYLEMEQSKKANCSRKASKYYAGEVEECKRERWAQLELQQLSVTANSSTETSCRATLDLSSSPNNKVIQENGHTLIAPSLFTRTDFEYRINENRTLELFPLSGNGLGTTKEEMDDVYVTTKLVPHQFFEFLPKKN</sequence>
<dbReference type="Pfam" id="PF00046">
    <property type="entry name" value="Homeodomain"/>
    <property type="match status" value="1"/>
</dbReference>
<dbReference type="FunFam" id="1.10.10.60:FF:000146">
    <property type="entry name" value="WUSCHEL-related homeobox 4"/>
    <property type="match status" value="1"/>
</dbReference>
<keyword evidence="7 9" id="KW-0539">Nucleus</keyword>
<reference evidence="12 13" key="1">
    <citation type="submission" date="2024-06" db="EMBL/GenBank/DDBJ databases">
        <title>A chromosome level genome sequence of Diviner's sage (Salvia divinorum).</title>
        <authorList>
            <person name="Ford S.A."/>
            <person name="Ro D.-K."/>
            <person name="Ness R.W."/>
            <person name="Phillips M.A."/>
        </authorList>
    </citation>
    <scope>NUCLEOTIDE SEQUENCE [LARGE SCALE GENOMIC DNA]</scope>
    <source>
        <strain evidence="12">SAF-2024a</strain>
        <tissue evidence="12">Leaf</tissue>
    </source>
</reference>
<evidence type="ECO:0000313" key="13">
    <source>
        <dbReference type="Proteomes" id="UP001567538"/>
    </source>
</evidence>
<evidence type="ECO:0000256" key="5">
    <source>
        <dbReference type="ARBA" id="ARBA00023155"/>
    </source>
</evidence>
<comment type="similarity">
    <text evidence="8">Belongs to the WUS homeobox family.</text>
</comment>
<dbReference type="InterPro" id="IPR009057">
    <property type="entry name" value="Homeodomain-like_sf"/>
</dbReference>
<gene>
    <name evidence="12" type="ORF">AAHA92_12172</name>
</gene>
<dbReference type="GO" id="GO:0003677">
    <property type="term" value="F:DNA binding"/>
    <property type="evidence" value="ECO:0007669"/>
    <property type="project" value="UniProtKB-UniRule"/>
</dbReference>
<evidence type="ECO:0000256" key="8">
    <source>
        <dbReference type="ARBA" id="ARBA00024040"/>
    </source>
</evidence>
<dbReference type="AlphaFoldDB" id="A0ABD1HMP5"/>
<dbReference type="Gene3D" id="1.10.10.60">
    <property type="entry name" value="Homeodomain-like"/>
    <property type="match status" value="1"/>
</dbReference>
<keyword evidence="4 9" id="KW-0238">DNA-binding</keyword>
<evidence type="ECO:0000256" key="7">
    <source>
        <dbReference type="ARBA" id="ARBA00023242"/>
    </source>
</evidence>
<dbReference type="InterPro" id="IPR001356">
    <property type="entry name" value="HD"/>
</dbReference>
<dbReference type="InterPro" id="IPR044555">
    <property type="entry name" value="WUSCHEL-like"/>
</dbReference>
<evidence type="ECO:0000259" key="11">
    <source>
        <dbReference type="PROSITE" id="PS50071"/>
    </source>
</evidence>
<comment type="caution">
    <text evidence="12">The sequence shown here is derived from an EMBL/GenBank/DDBJ whole genome shotgun (WGS) entry which is preliminary data.</text>
</comment>
<organism evidence="12 13">
    <name type="scientific">Salvia divinorum</name>
    <name type="common">Maria pastora</name>
    <name type="synonym">Diviner's sage</name>
    <dbReference type="NCBI Taxonomy" id="28513"/>
    <lineage>
        <taxon>Eukaryota</taxon>
        <taxon>Viridiplantae</taxon>
        <taxon>Streptophyta</taxon>
        <taxon>Embryophyta</taxon>
        <taxon>Tracheophyta</taxon>
        <taxon>Spermatophyta</taxon>
        <taxon>Magnoliopsida</taxon>
        <taxon>eudicotyledons</taxon>
        <taxon>Gunneridae</taxon>
        <taxon>Pentapetalae</taxon>
        <taxon>asterids</taxon>
        <taxon>lamiids</taxon>
        <taxon>Lamiales</taxon>
        <taxon>Lamiaceae</taxon>
        <taxon>Nepetoideae</taxon>
        <taxon>Mentheae</taxon>
        <taxon>Salviinae</taxon>
        <taxon>Salvia</taxon>
        <taxon>Salvia subgen. Calosphace</taxon>
    </lineage>
</organism>
<dbReference type="SUPFAM" id="SSF46689">
    <property type="entry name" value="Homeodomain-like"/>
    <property type="match status" value="1"/>
</dbReference>
<evidence type="ECO:0000256" key="9">
    <source>
        <dbReference type="PROSITE-ProRule" id="PRU00108"/>
    </source>
</evidence>
<dbReference type="GO" id="GO:0099402">
    <property type="term" value="P:plant organ development"/>
    <property type="evidence" value="ECO:0007669"/>
    <property type="project" value="UniProtKB-ARBA"/>
</dbReference>
<keyword evidence="5 9" id="KW-0371">Homeobox</keyword>
<evidence type="ECO:0000256" key="10">
    <source>
        <dbReference type="RuleBase" id="RU000682"/>
    </source>
</evidence>
<feature type="domain" description="Homeobox" evidence="11">
    <location>
        <begin position="54"/>
        <end position="109"/>
    </location>
</feature>
<dbReference type="GO" id="GO:0005634">
    <property type="term" value="C:nucleus"/>
    <property type="evidence" value="ECO:0007669"/>
    <property type="project" value="UniProtKB-SubCell"/>
</dbReference>
<evidence type="ECO:0000313" key="12">
    <source>
        <dbReference type="EMBL" id="KAL1556568.1"/>
    </source>
</evidence>
<dbReference type="Proteomes" id="UP001567538">
    <property type="component" value="Unassembled WGS sequence"/>
</dbReference>
<keyword evidence="2" id="KW-0217">Developmental protein</keyword>
<evidence type="ECO:0000256" key="3">
    <source>
        <dbReference type="ARBA" id="ARBA00023015"/>
    </source>
</evidence>
<dbReference type="SMART" id="SM00389">
    <property type="entry name" value="HOX"/>
    <property type="match status" value="1"/>
</dbReference>